<protein>
    <submittedName>
        <fullName evidence="2">Uncharacterized protein</fullName>
    </submittedName>
</protein>
<evidence type="ECO:0000256" key="1">
    <source>
        <dbReference type="SAM" id="SignalP"/>
    </source>
</evidence>
<dbReference type="EMBL" id="CP042301">
    <property type="protein sequence ID" value="QDZ03384.1"/>
    <property type="molecule type" value="Genomic_DNA"/>
</dbReference>
<proteinExistence type="predicted"/>
<name>A0A5B8L629_9HYPH</name>
<keyword evidence="3" id="KW-1185">Reference proteome</keyword>
<feature type="signal peptide" evidence="1">
    <location>
        <begin position="1"/>
        <end position="21"/>
    </location>
</feature>
<dbReference type="RefSeq" id="WP_146302017.1">
    <property type="nucleotide sequence ID" value="NZ_CP042301.2"/>
</dbReference>
<dbReference type="KEGG" id="niy:FQ775_16885"/>
<dbReference type="OrthoDB" id="7915172at2"/>
<dbReference type="Proteomes" id="UP000321389">
    <property type="component" value="Chromosome"/>
</dbReference>
<organism evidence="2 3">
    <name type="scientific">Nitratireductor mangrovi</name>
    <dbReference type="NCBI Taxonomy" id="2599600"/>
    <lineage>
        <taxon>Bacteria</taxon>
        <taxon>Pseudomonadati</taxon>
        <taxon>Pseudomonadota</taxon>
        <taxon>Alphaproteobacteria</taxon>
        <taxon>Hyphomicrobiales</taxon>
        <taxon>Phyllobacteriaceae</taxon>
        <taxon>Nitratireductor</taxon>
    </lineage>
</organism>
<gene>
    <name evidence="2" type="ORF">FQ775_16885</name>
</gene>
<keyword evidence="1" id="KW-0732">Signal</keyword>
<accession>A0A5B8L629</accession>
<dbReference type="AlphaFoldDB" id="A0A5B8L629"/>
<evidence type="ECO:0000313" key="3">
    <source>
        <dbReference type="Proteomes" id="UP000321389"/>
    </source>
</evidence>
<sequence>MRNLLPPVLAVLAFGLSPAAASDRDVAFFKSVRGEWVGPGEIVAGKYKGTKFTCTLTGDTHDSKIGMKLDGNCRVGVFSQRMSATIERRGKGYRGTFLDGAAGKGLDIVGGTVSSTRVVMSLNRDKLKGAMLARMRGKDAMNVTVSVRVDKELVPVIGMNLKRVDAAPVGALSRK</sequence>
<feature type="chain" id="PRO_5023124504" evidence="1">
    <location>
        <begin position="22"/>
        <end position="175"/>
    </location>
</feature>
<evidence type="ECO:0000313" key="2">
    <source>
        <dbReference type="EMBL" id="QDZ03384.1"/>
    </source>
</evidence>
<reference evidence="2" key="1">
    <citation type="submission" date="2020-04" db="EMBL/GenBank/DDBJ databases">
        <title>Nitratireductor sp. nov. isolated from mangrove soil.</title>
        <authorList>
            <person name="Ye Y."/>
        </authorList>
    </citation>
    <scope>NUCLEOTIDE SEQUENCE</scope>
    <source>
        <strain evidence="2">SY7</strain>
    </source>
</reference>